<proteinExistence type="predicted"/>
<dbReference type="EMBL" id="CP086395">
    <property type="protein sequence ID" value="USJ21450.1"/>
    <property type="molecule type" value="Genomic_DNA"/>
</dbReference>
<evidence type="ECO:0000313" key="2">
    <source>
        <dbReference type="Proteomes" id="UP001056730"/>
    </source>
</evidence>
<dbReference type="KEGG" id="lfo:LMK00_05490"/>
<organism evidence="1 2">
    <name type="scientific">Lactococcus formosensis</name>
    <dbReference type="NCBI Taxonomy" id="1281486"/>
    <lineage>
        <taxon>Bacteria</taxon>
        <taxon>Bacillati</taxon>
        <taxon>Bacillota</taxon>
        <taxon>Bacilli</taxon>
        <taxon>Lactobacillales</taxon>
        <taxon>Streptococcaceae</taxon>
        <taxon>Lactococcus</taxon>
    </lineage>
</organism>
<reference evidence="1" key="1">
    <citation type="journal article" date="2022" name="Front. Microbiol.">
        <title>Feed Insects as a Reservoir of Granadaene-Producing Lactococci.</title>
        <authorList>
            <person name="Neuzil-Bunesova V."/>
            <person name="Ramirez Garcia A."/>
            <person name="Modrackova N."/>
            <person name="Makovska M."/>
            <person name="Sabolova M."/>
            <person name="Sproer C."/>
            <person name="Bunk B."/>
            <person name="Blom J."/>
            <person name="Schwab C."/>
        </authorList>
    </citation>
    <scope>NUCLEOTIDE SEQUENCE</scope>
    <source>
        <strain evidence="1">I4/6O</strain>
    </source>
</reference>
<name>A0A9Q8Y3M6_9LACT</name>
<dbReference type="AlphaFoldDB" id="A0A9Q8Y3M6"/>
<dbReference type="RefSeq" id="WP_252175902.1">
    <property type="nucleotide sequence ID" value="NZ_CP086395.1"/>
</dbReference>
<gene>
    <name evidence="1" type="ORF">LMK00_05490</name>
</gene>
<protein>
    <submittedName>
        <fullName evidence="1">Uncharacterized protein</fullName>
    </submittedName>
</protein>
<dbReference type="Proteomes" id="UP001056730">
    <property type="component" value="Chromosome"/>
</dbReference>
<sequence length="135" mass="15063">MGSNSGENTGSGWGHSTVSDLEKYIGKSLMENFNDKLGFTHDAQYIIDSISDLNKEKHYPLDGKYSLSEALDATPYYRNTHNEFMIDLVYSGTISISVPKSIDFGKHKISGVTERYSGKLERGSVKVLMNEFPVN</sequence>
<evidence type="ECO:0000313" key="1">
    <source>
        <dbReference type="EMBL" id="USJ21450.1"/>
    </source>
</evidence>
<accession>A0A9Q8Y3M6</accession>